<dbReference type="AlphaFoldDB" id="A0A1G1Y9T5"/>
<dbReference type="Proteomes" id="UP000178432">
    <property type="component" value="Unassembled WGS sequence"/>
</dbReference>
<organism evidence="1 2">
    <name type="scientific">Candidatus Buchananbacteria bacterium RIFCSPHIGHO2_01_FULL_46_12</name>
    <dbReference type="NCBI Taxonomy" id="1797536"/>
    <lineage>
        <taxon>Bacteria</taxon>
        <taxon>Candidatus Buchananiibacteriota</taxon>
    </lineage>
</organism>
<dbReference type="Pfam" id="PF08843">
    <property type="entry name" value="AbiEii"/>
    <property type="match status" value="1"/>
</dbReference>
<proteinExistence type="predicted"/>
<name>A0A1G1Y9T5_9BACT</name>
<dbReference type="Gene3D" id="3.10.450.620">
    <property type="entry name" value="JHP933, nucleotidyltransferase-like core domain"/>
    <property type="match status" value="1"/>
</dbReference>
<evidence type="ECO:0000313" key="1">
    <source>
        <dbReference type="EMBL" id="OGY49098.1"/>
    </source>
</evidence>
<dbReference type="InterPro" id="IPR014942">
    <property type="entry name" value="AbiEii"/>
</dbReference>
<gene>
    <name evidence="1" type="ORF">A2663_04890</name>
</gene>
<reference evidence="1 2" key="1">
    <citation type="journal article" date="2016" name="Nat. Commun.">
        <title>Thousands of microbial genomes shed light on interconnected biogeochemical processes in an aquifer system.</title>
        <authorList>
            <person name="Anantharaman K."/>
            <person name="Brown C.T."/>
            <person name="Hug L.A."/>
            <person name="Sharon I."/>
            <person name="Castelle C.J."/>
            <person name="Probst A.J."/>
            <person name="Thomas B.C."/>
            <person name="Singh A."/>
            <person name="Wilkins M.J."/>
            <person name="Karaoz U."/>
            <person name="Brodie E.L."/>
            <person name="Williams K.H."/>
            <person name="Hubbard S.S."/>
            <person name="Banfield J.F."/>
        </authorList>
    </citation>
    <scope>NUCLEOTIDE SEQUENCE [LARGE SCALE GENOMIC DNA]</scope>
</reference>
<evidence type="ECO:0000313" key="2">
    <source>
        <dbReference type="Proteomes" id="UP000178432"/>
    </source>
</evidence>
<comment type="caution">
    <text evidence="1">The sequence shown here is derived from an EMBL/GenBank/DDBJ whole genome shotgun (WGS) entry which is preliminary data.</text>
</comment>
<accession>A0A1G1Y9T5</accession>
<dbReference type="EMBL" id="MHIF01000005">
    <property type="protein sequence ID" value="OGY49098.1"/>
    <property type="molecule type" value="Genomic_DNA"/>
</dbReference>
<protein>
    <recommendedName>
        <fullName evidence="3">Nucleotidyl transferase AbiEii/AbiGii toxin family protein</fullName>
    </recommendedName>
</protein>
<evidence type="ECO:0008006" key="3">
    <source>
        <dbReference type="Google" id="ProtNLM"/>
    </source>
</evidence>
<sequence>MISAEALEKLSRQYQTGVFPNIVREYFQHVFLGELYKLPAAEKLLFKGGTALRIIYGSPRFSEDLDFSLFAAARGGIKSFIEELFIRVLAEIERFDIKVELGEKVGATSGGYFGAAAFRLFEYPPVSVEINVSARNGRDVRGEVDSVANNFVPVYTVIHLPQNEIVDEKIFSALAERKKPRDFYDLYFIMRKGMLSLEQKKKLAGIKDGVVADAKQINFKTELGAFLPADQQGIIRDFSATLERELNSQLSGL</sequence>